<dbReference type="SUPFAM" id="SSF51004">
    <property type="entry name" value="C-terminal (heme d1) domain of cytochrome cd1-nitrite reductase"/>
    <property type="match status" value="1"/>
</dbReference>
<dbReference type="OrthoDB" id="195736at2"/>
<evidence type="ECO:0000313" key="3">
    <source>
        <dbReference type="Proteomes" id="UP000282125"/>
    </source>
</evidence>
<evidence type="ECO:0000256" key="1">
    <source>
        <dbReference type="SAM" id="SignalP"/>
    </source>
</evidence>
<reference evidence="2 3" key="1">
    <citation type="submission" date="2018-11" db="EMBL/GenBank/DDBJ databases">
        <title>Gemmobacter sp. nov., YIM 102744-1 draft genome.</title>
        <authorList>
            <person name="Li G."/>
            <person name="Jiang Y."/>
        </authorList>
    </citation>
    <scope>NUCLEOTIDE SEQUENCE [LARGE SCALE GENOMIC DNA]</scope>
    <source>
        <strain evidence="2 3">YIM 102744-1</strain>
    </source>
</reference>
<evidence type="ECO:0008006" key="4">
    <source>
        <dbReference type="Google" id="ProtNLM"/>
    </source>
</evidence>
<dbReference type="PANTHER" id="PTHR47197">
    <property type="entry name" value="PROTEIN NIRF"/>
    <property type="match status" value="1"/>
</dbReference>
<protein>
    <recommendedName>
        <fullName evidence="4">YncE family protein</fullName>
    </recommendedName>
</protein>
<dbReference type="Proteomes" id="UP000282125">
    <property type="component" value="Unassembled WGS sequence"/>
</dbReference>
<feature type="signal peptide" evidence="1">
    <location>
        <begin position="1"/>
        <end position="18"/>
    </location>
</feature>
<evidence type="ECO:0000313" key="2">
    <source>
        <dbReference type="EMBL" id="RRH72316.1"/>
    </source>
</evidence>
<dbReference type="InterPro" id="IPR011048">
    <property type="entry name" value="Haem_d1_sf"/>
</dbReference>
<dbReference type="RefSeq" id="WP_124965947.1">
    <property type="nucleotide sequence ID" value="NZ_RRAZ01000025.1"/>
</dbReference>
<organism evidence="2 3">
    <name type="scientific">Falsigemmobacter faecalis</name>
    <dbReference type="NCBI Taxonomy" id="2488730"/>
    <lineage>
        <taxon>Bacteria</taxon>
        <taxon>Pseudomonadati</taxon>
        <taxon>Pseudomonadota</taxon>
        <taxon>Alphaproteobacteria</taxon>
        <taxon>Rhodobacterales</taxon>
        <taxon>Paracoccaceae</taxon>
        <taxon>Falsigemmobacter</taxon>
    </lineage>
</organism>
<feature type="chain" id="PRO_5017961095" description="YncE family protein" evidence="1">
    <location>
        <begin position="19"/>
        <end position="309"/>
    </location>
</feature>
<sequence length="309" mass="32417">MLLRAAVIWVAVAGGAQADLAVITSQSAGKLSFLRTPGAELLREVDLPGQPAALAVSDRYVAVIAVGTKTLHLLDLHGAGVARHVFDGAPFALAFDGSNGDLLVTDAAAEGAVHRLSVPDLTRRARLRAAANPTGIDTDDTGRFVVAARDADLALIYPAGCLTCAPLEVPVGHHPFGVTLHEGRAFVSNVLSDDLSVIDLPSGAEVARIPTGSRPYATAFAAGRGFVSNQYDASLTVFDAQSFEVTGRIETGDYPEGLSVDSQGRLVVASWFSDLVQIFDTESLELISEAKMPEGPRAFGRFITAEPQP</sequence>
<dbReference type="AlphaFoldDB" id="A0A3P3DF77"/>
<dbReference type="EMBL" id="RRAZ01000025">
    <property type="protein sequence ID" value="RRH72316.1"/>
    <property type="molecule type" value="Genomic_DNA"/>
</dbReference>
<name>A0A3P3DF77_9RHOB</name>
<gene>
    <name evidence="2" type="ORF">EG244_15155</name>
</gene>
<accession>A0A3P3DF77</accession>
<dbReference type="InterPro" id="IPR051200">
    <property type="entry name" value="Host-pathogen_enzymatic-act"/>
</dbReference>
<dbReference type="Gene3D" id="2.130.10.10">
    <property type="entry name" value="YVTN repeat-like/Quinoprotein amine dehydrogenase"/>
    <property type="match status" value="2"/>
</dbReference>
<comment type="caution">
    <text evidence="2">The sequence shown here is derived from an EMBL/GenBank/DDBJ whole genome shotgun (WGS) entry which is preliminary data.</text>
</comment>
<keyword evidence="3" id="KW-1185">Reference proteome</keyword>
<proteinExistence type="predicted"/>
<keyword evidence="1" id="KW-0732">Signal</keyword>
<dbReference type="InterPro" id="IPR015943">
    <property type="entry name" value="WD40/YVTN_repeat-like_dom_sf"/>
</dbReference>
<dbReference type="PANTHER" id="PTHR47197:SF3">
    <property type="entry name" value="DIHYDRO-HEME D1 DEHYDROGENASE"/>
    <property type="match status" value="1"/>
</dbReference>